<proteinExistence type="inferred from homology"/>
<organism evidence="5">
    <name type="scientific">Pseudozyma antarctica</name>
    <name type="common">Yeast</name>
    <name type="synonym">Candida antarctica</name>
    <dbReference type="NCBI Taxonomy" id="84753"/>
    <lineage>
        <taxon>Eukaryota</taxon>
        <taxon>Fungi</taxon>
        <taxon>Dikarya</taxon>
        <taxon>Basidiomycota</taxon>
        <taxon>Ustilaginomycotina</taxon>
        <taxon>Ustilaginomycetes</taxon>
        <taxon>Ustilaginales</taxon>
        <taxon>Ustilaginaceae</taxon>
        <taxon>Moesziomyces</taxon>
    </lineage>
</organism>
<dbReference type="SUPFAM" id="SSF56112">
    <property type="entry name" value="Protein kinase-like (PK-like)"/>
    <property type="match status" value="1"/>
</dbReference>
<dbReference type="HOGENOM" id="CLU_000288_2_9_1"/>
<keyword evidence="5" id="KW-0418">Kinase</keyword>
<dbReference type="InterPro" id="IPR047173">
    <property type="entry name" value="STRAD_A/B-like"/>
</dbReference>
<gene>
    <name evidence="5" type="ORF">PAN0_014c4987</name>
</gene>
<dbReference type="PROSITE" id="PS50011">
    <property type="entry name" value="PROTEIN_KINASE_DOM"/>
    <property type="match status" value="1"/>
</dbReference>
<dbReference type="InterPro" id="IPR000719">
    <property type="entry name" value="Prot_kinase_dom"/>
</dbReference>
<dbReference type="GO" id="GO:0005524">
    <property type="term" value="F:ATP binding"/>
    <property type="evidence" value="ECO:0007669"/>
    <property type="project" value="UniProtKB-UniRule"/>
</dbReference>
<feature type="region of interest" description="Disordered" evidence="3">
    <location>
        <begin position="771"/>
        <end position="811"/>
    </location>
</feature>
<protein>
    <submittedName>
        <fullName evidence="5">Kinase-like protein</fullName>
    </submittedName>
</protein>
<keyword evidence="2" id="KW-0067">ATP-binding</keyword>
<feature type="region of interest" description="Disordered" evidence="3">
    <location>
        <begin position="1"/>
        <end position="64"/>
    </location>
</feature>
<dbReference type="InterPro" id="IPR011009">
    <property type="entry name" value="Kinase-like_dom_sf"/>
</dbReference>
<dbReference type="Pfam" id="PF00069">
    <property type="entry name" value="Pkinase"/>
    <property type="match status" value="1"/>
</dbReference>
<dbReference type="EMBL" id="DF830081">
    <property type="protein sequence ID" value="GAK66764.1"/>
    <property type="molecule type" value="Genomic_DNA"/>
</dbReference>
<dbReference type="GO" id="GO:0004672">
    <property type="term" value="F:protein kinase activity"/>
    <property type="evidence" value="ECO:0007669"/>
    <property type="project" value="InterPro"/>
</dbReference>
<dbReference type="AlphaFoldDB" id="A0A081CJB8"/>
<dbReference type="PROSITE" id="PS00107">
    <property type="entry name" value="PROTEIN_KINASE_ATP"/>
    <property type="match status" value="1"/>
</dbReference>
<dbReference type="Proteomes" id="UP000053758">
    <property type="component" value="Unassembled WGS sequence"/>
</dbReference>
<feature type="binding site" evidence="2">
    <location>
        <position position="416"/>
    </location>
    <ligand>
        <name>ATP</name>
        <dbReference type="ChEBI" id="CHEBI:30616"/>
    </ligand>
</feature>
<dbReference type="PANTHER" id="PTHR48014:SF21">
    <property type="entry name" value="SERINE_THREONINE-PROTEIN KINASE FRAY2"/>
    <property type="match status" value="1"/>
</dbReference>
<dbReference type="RefSeq" id="XP_014655179.1">
    <property type="nucleotide sequence ID" value="XM_014799693.1"/>
</dbReference>
<comment type="similarity">
    <text evidence="1">Belongs to the protein kinase superfamily. STE Ser/Thr protein kinase family. STE20 subfamily.</text>
</comment>
<feature type="domain" description="Protein kinase" evidence="4">
    <location>
        <begin position="387"/>
        <end position="654"/>
    </location>
</feature>
<evidence type="ECO:0000256" key="3">
    <source>
        <dbReference type="SAM" id="MobiDB-lite"/>
    </source>
</evidence>
<sequence>MMKCSKDRTSSCRAATDELQRRTASTVKTAAERPERRRVRSGLMHWAPRDGVEKHTRDGRPDFESSSRTVLYRNLLNQASKQAKSADQLVQNVRPFWWLPFRQGSTAQKDAGALQLEPRLSAVSFSGTWRRGIFFFGEATSPHAQLRPSAGEAAVADCWCCSLGSFFPDSNPGSQEQRNAAPHCTATLKAGTGAQHSFDPPDPTLHLESFSGLLHAFFPVTIVLAPLRPPSRRRVKHPLITPPAPYPQLRITGILAHSSVQSGAGVAMDVLRKVSGASARAVPASHAGTAASGSSNHAPASTASTASASNSLLSASPARSPRSSISRDSVKDKDAASSRMAKMRAAMHIGSVYDDWPSPLCAMMLTAKRFVLRLIAKPMYSANGDDYIVGDVIGFGASSVVHQGVFKPLDRACAIKVIDLEAYGRDTEELRRETQLMSLSKHPNVLRVRGCWVKGAKLHIATRLMSSGSMLDIMRFAHPEGFDELVIATVLKHALEGLNYLHINGWLHRDLKAANILVDDDGTVLLGDFGVGVFVGDTDKSSGSVSSEGKRKSFVGTPCWMAPEVIERKHYGTKADIWSFGITALELAQGRAPNSKLNPVKVLMRTMQDEPPQLDRTGGAHKYSKLMDDFVRQCLQKDPERRPTADKLLSHGFFKQAKAPKFLISAILAGLPPLADRQERRRLASIHSTQHYLSWDFGTINSRTTTPNLERLDPFRNFTGVVSLPSPQGSVRSTKLVSIDGHHVLATEEDDTSLMRRFSSFDDALAKEGAMHGSFGRRRGRSVDALGHRKSVSFEGQDSGGGRAGAETDSFGTAGVASSLAPIGEKVSPMVSPTQPPAAAEEPTSLRLSAEDTATDRDTAADDREANAAAPEQSGERQGVGSGEMTLNGSSQGQRSVSSATTATLVASRGDDKDESKAAAIATAPAPNMLQRTASRLRGNGGEAASGAHTKHHKRESVFGKLFKGTSSGRKEGKV</sequence>
<feature type="compositionally biased region" description="Low complexity" evidence="3">
    <location>
        <begin position="918"/>
        <end position="927"/>
    </location>
</feature>
<dbReference type="PANTHER" id="PTHR48014">
    <property type="entry name" value="SERINE/THREONINE-PROTEIN KINASE FRAY2"/>
    <property type="match status" value="1"/>
</dbReference>
<dbReference type="GeneID" id="26305714"/>
<dbReference type="SMART" id="SM00220">
    <property type="entry name" value="S_TKc"/>
    <property type="match status" value="1"/>
</dbReference>
<evidence type="ECO:0000313" key="6">
    <source>
        <dbReference type="Proteomes" id="UP000053758"/>
    </source>
</evidence>
<keyword evidence="6" id="KW-1185">Reference proteome</keyword>
<dbReference type="Gene3D" id="3.30.200.20">
    <property type="entry name" value="Phosphorylase Kinase, domain 1"/>
    <property type="match status" value="1"/>
</dbReference>
<accession>A0A081CJB8</accession>
<feature type="compositionally biased region" description="Basic and acidic residues" evidence="3">
    <location>
        <begin position="1"/>
        <end position="21"/>
    </location>
</feature>
<feature type="region of interest" description="Disordered" evidence="3">
    <location>
        <begin position="286"/>
        <end position="337"/>
    </location>
</feature>
<feature type="compositionally biased region" description="Low complexity" evidence="3">
    <location>
        <begin position="286"/>
        <end position="324"/>
    </location>
</feature>
<evidence type="ECO:0000256" key="2">
    <source>
        <dbReference type="PROSITE-ProRule" id="PRU10141"/>
    </source>
</evidence>
<name>A0A081CJB8_PSEA2</name>
<keyword evidence="2" id="KW-0547">Nucleotide-binding</keyword>
<dbReference type="InterPro" id="IPR017441">
    <property type="entry name" value="Protein_kinase_ATP_BS"/>
</dbReference>
<feature type="compositionally biased region" description="Basic and acidic residues" evidence="3">
    <location>
        <begin position="854"/>
        <end position="866"/>
    </location>
</feature>
<feature type="compositionally biased region" description="Polar residues" evidence="3">
    <location>
        <begin position="885"/>
        <end position="905"/>
    </location>
</feature>
<dbReference type="GO" id="GO:0043539">
    <property type="term" value="F:protein serine/threonine kinase activator activity"/>
    <property type="evidence" value="ECO:0007669"/>
    <property type="project" value="InterPro"/>
</dbReference>
<dbReference type="Gene3D" id="1.10.510.10">
    <property type="entry name" value="Transferase(Phosphotransferase) domain 1"/>
    <property type="match status" value="1"/>
</dbReference>
<reference evidence="5" key="1">
    <citation type="submission" date="2014-07" db="EMBL/GenBank/DDBJ databases">
        <title>Draft genome sequence of the yeast Pseudozyma antarctica JCM 10317 known as a producer of lipase B which used in a wide range of industrial applications.</title>
        <authorList>
            <person name="Morita T."/>
            <person name="Saika A."/>
            <person name="Koike H."/>
        </authorList>
    </citation>
    <scope>NUCLEOTIDE SEQUENCE</scope>
    <source>
        <strain evidence="5">JCM 10317</strain>
    </source>
</reference>
<keyword evidence="5" id="KW-0808">Transferase</keyword>
<evidence type="ECO:0000256" key="1">
    <source>
        <dbReference type="ARBA" id="ARBA00008874"/>
    </source>
</evidence>
<feature type="region of interest" description="Disordered" evidence="3">
    <location>
        <begin position="826"/>
        <end position="975"/>
    </location>
</feature>
<evidence type="ECO:0000313" key="5">
    <source>
        <dbReference type="EMBL" id="GAK66764.1"/>
    </source>
</evidence>
<evidence type="ECO:0000259" key="4">
    <source>
        <dbReference type="PROSITE" id="PS50011"/>
    </source>
</evidence>
<feature type="compositionally biased region" description="Basic and acidic residues" evidence="3">
    <location>
        <begin position="47"/>
        <end position="64"/>
    </location>
</feature>